<evidence type="ECO:0000256" key="3">
    <source>
        <dbReference type="ARBA" id="ARBA00022729"/>
    </source>
</evidence>
<dbReference type="Pfam" id="PF04234">
    <property type="entry name" value="CopC"/>
    <property type="match status" value="1"/>
</dbReference>
<reference evidence="8 9" key="1">
    <citation type="submission" date="2024-10" db="EMBL/GenBank/DDBJ databases">
        <title>The Natural Products Discovery Center: Release of the First 8490 Sequenced Strains for Exploring Actinobacteria Biosynthetic Diversity.</title>
        <authorList>
            <person name="Kalkreuter E."/>
            <person name="Kautsar S.A."/>
            <person name="Yang D."/>
            <person name="Bader C.D."/>
            <person name="Teijaro C.N."/>
            <person name="Fluegel L."/>
            <person name="Davis C.M."/>
            <person name="Simpson J.R."/>
            <person name="Lauterbach L."/>
            <person name="Steele A.D."/>
            <person name="Gui C."/>
            <person name="Meng S."/>
            <person name="Li G."/>
            <person name="Viehrig K."/>
            <person name="Ye F."/>
            <person name="Su P."/>
            <person name="Kiefer A.F."/>
            <person name="Nichols A."/>
            <person name="Cepeda A.J."/>
            <person name="Yan W."/>
            <person name="Fan B."/>
            <person name="Jiang Y."/>
            <person name="Adhikari A."/>
            <person name="Zheng C.-J."/>
            <person name="Schuster L."/>
            <person name="Cowan T.M."/>
            <person name="Smanski M.J."/>
            <person name="Chevrette M.G."/>
            <person name="De Carvalho L.P.S."/>
            <person name="Shen B."/>
        </authorList>
    </citation>
    <scope>NUCLEOTIDE SEQUENCE [LARGE SCALE GENOMIC DNA]</scope>
    <source>
        <strain evidence="8 9">NPDC050545</strain>
    </source>
</reference>
<keyword evidence="5" id="KW-0812">Transmembrane</keyword>
<dbReference type="Proteomes" id="UP001612741">
    <property type="component" value="Unassembled WGS sequence"/>
</dbReference>
<comment type="subcellular location">
    <subcellularLocation>
        <location evidence="1">Cell envelope</location>
    </subcellularLocation>
</comment>
<evidence type="ECO:0000256" key="2">
    <source>
        <dbReference type="ARBA" id="ARBA00022723"/>
    </source>
</evidence>
<keyword evidence="3 6" id="KW-0732">Signal</keyword>
<feature type="signal peptide" evidence="6">
    <location>
        <begin position="1"/>
        <end position="24"/>
    </location>
</feature>
<keyword evidence="5" id="KW-1133">Transmembrane helix</keyword>
<keyword evidence="9" id="KW-1185">Reference proteome</keyword>
<proteinExistence type="predicted"/>
<dbReference type="InterPro" id="IPR014755">
    <property type="entry name" value="Cu-Rt/internalin_Ig-like"/>
</dbReference>
<keyword evidence="4" id="KW-0186">Copper</keyword>
<keyword evidence="5" id="KW-0472">Membrane</keyword>
<dbReference type="PANTHER" id="PTHR34820">
    <property type="entry name" value="INNER MEMBRANE PROTEIN YEBZ"/>
    <property type="match status" value="1"/>
</dbReference>
<protein>
    <submittedName>
        <fullName evidence="8">Copper resistance protein CopC</fullName>
    </submittedName>
</protein>
<feature type="domain" description="CopC" evidence="7">
    <location>
        <begin position="25"/>
        <end position="118"/>
    </location>
</feature>
<comment type="caution">
    <text evidence="8">The sequence shown here is derived from an EMBL/GenBank/DDBJ whole genome shotgun (WGS) entry which is preliminary data.</text>
</comment>
<dbReference type="InterPro" id="IPR014756">
    <property type="entry name" value="Ig_E-set"/>
</dbReference>
<sequence>MRRLLTVLLLACAAVGGWIAPAQAHNVLVSSDPGDGATLTAAPRRLTLVFDQPVRQGYAQIGLTGPAGTIPVGKAAVAKERVTVPLTQAPGRSGAYVIGYRILSADGHPVSGQVRFTLNLPAAAPALQPGSPPGGEAAQEDLSAQAAEAAANGGAGMAVLWIGGALVLLAAGTVIALRRGPASGAGGERRG</sequence>
<name>A0ABW7YMX0_9ACTN</name>
<evidence type="ECO:0000256" key="4">
    <source>
        <dbReference type="ARBA" id="ARBA00023008"/>
    </source>
</evidence>
<dbReference type="InterPro" id="IPR007348">
    <property type="entry name" value="CopC_dom"/>
</dbReference>
<evidence type="ECO:0000256" key="5">
    <source>
        <dbReference type="SAM" id="Phobius"/>
    </source>
</evidence>
<accession>A0ABW7YMX0</accession>
<feature type="transmembrane region" description="Helical" evidence="5">
    <location>
        <begin position="158"/>
        <end position="177"/>
    </location>
</feature>
<evidence type="ECO:0000313" key="8">
    <source>
        <dbReference type="EMBL" id="MFI6496694.1"/>
    </source>
</evidence>
<dbReference type="RefSeq" id="WP_397078973.1">
    <property type="nucleotide sequence ID" value="NZ_JBITGY010000001.1"/>
</dbReference>
<organism evidence="8 9">
    <name type="scientific">Nonomuraea typhae</name>
    <dbReference type="NCBI Taxonomy" id="2603600"/>
    <lineage>
        <taxon>Bacteria</taxon>
        <taxon>Bacillati</taxon>
        <taxon>Actinomycetota</taxon>
        <taxon>Actinomycetes</taxon>
        <taxon>Streptosporangiales</taxon>
        <taxon>Streptosporangiaceae</taxon>
        <taxon>Nonomuraea</taxon>
    </lineage>
</organism>
<feature type="chain" id="PRO_5046559838" evidence="6">
    <location>
        <begin position="25"/>
        <end position="191"/>
    </location>
</feature>
<dbReference type="PANTHER" id="PTHR34820:SF4">
    <property type="entry name" value="INNER MEMBRANE PROTEIN YEBZ"/>
    <property type="match status" value="1"/>
</dbReference>
<evidence type="ECO:0000256" key="1">
    <source>
        <dbReference type="ARBA" id="ARBA00004196"/>
    </source>
</evidence>
<dbReference type="SUPFAM" id="SSF81296">
    <property type="entry name" value="E set domains"/>
    <property type="match status" value="1"/>
</dbReference>
<keyword evidence="2" id="KW-0479">Metal-binding</keyword>
<gene>
    <name evidence="8" type="ORF">ACIBG2_04890</name>
</gene>
<dbReference type="EMBL" id="JBITGY010000001">
    <property type="protein sequence ID" value="MFI6496694.1"/>
    <property type="molecule type" value="Genomic_DNA"/>
</dbReference>
<evidence type="ECO:0000313" key="9">
    <source>
        <dbReference type="Proteomes" id="UP001612741"/>
    </source>
</evidence>
<evidence type="ECO:0000256" key="6">
    <source>
        <dbReference type="SAM" id="SignalP"/>
    </source>
</evidence>
<evidence type="ECO:0000259" key="7">
    <source>
        <dbReference type="Pfam" id="PF04234"/>
    </source>
</evidence>
<dbReference type="Gene3D" id="2.60.40.1220">
    <property type="match status" value="1"/>
</dbReference>
<dbReference type="InterPro" id="IPR032694">
    <property type="entry name" value="CopC/D"/>
</dbReference>